<gene>
    <name evidence="1" type="ORF">A3A77_01845</name>
</gene>
<dbReference type="AlphaFoldDB" id="A0A1G1VFH2"/>
<dbReference type="EMBL" id="MHCC01000001">
    <property type="protein sequence ID" value="OGY14203.1"/>
    <property type="molecule type" value="Genomic_DNA"/>
</dbReference>
<proteinExistence type="predicted"/>
<comment type="caution">
    <text evidence="1">The sequence shown here is derived from an EMBL/GenBank/DDBJ whole genome shotgun (WGS) entry which is preliminary data.</text>
</comment>
<evidence type="ECO:0000313" key="1">
    <source>
        <dbReference type="EMBL" id="OGY14203.1"/>
    </source>
</evidence>
<evidence type="ECO:0000313" key="2">
    <source>
        <dbReference type="Proteomes" id="UP000178659"/>
    </source>
</evidence>
<dbReference type="Proteomes" id="UP000178659">
    <property type="component" value="Unassembled WGS sequence"/>
</dbReference>
<accession>A0A1G1VFH2</accession>
<sequence length="185" mass="21013">MGFPTGAQGLSELAMVCTAETKAAKQVIAQVRACLTEQENKVARLENFGQVLTALGKSWKEHDPGKRDNAYFFLDQEGKWAVVKELIPDGTKVIEDWREWREYDTSERWWRPLELVSPRYRAIPLSEVLRGSCPVGHSGQPVVEHYVQAFDGPEGDSWLKERMVVCADCRNISLSEAQISSERMR</sequence>
<organism evidence="1 2">
    <name type="scientific">Candidatus Blackburnbacteria bacterium RIFCSPLOWO2_01_FULL_40_20</name>
    <dbReference type="NCBI Taxonomy" id="1797519"/>
    <lineage>
        <taxon>Bacteria</taxon>
        <taxon>Candidatus Blackburniibacteriota</taxon>
    </lineage>
</organism>
<name>A0A1G1VFH2_9BACT</name>
<reference evidence="1 2" key="1">
    <citation type="journal article" date="2016" name="Nat. Commun.">
        <title>Thousands of microbial genomes shed light on interconnected biogeochemical processes in an aquifer system.</title>
        <authorList>
            <person name="Anantharaman K."/>
            <person name="Brown C.T."/>
            <person name="Hug L.A."/>
            <person name="Sharon I."/>
            <person name="Castelle C.J."/>
            <person name="Probst A.J."/>
            <person name="Thomas B.C."/>
            <person name="Singh A."/>
            <person name="Wilkins M.J."/>
            <person name="Karaoz U."/>
            <person name="Brodie E.L."/>
            <person name="Williams K.H."/>
            <person name="Hubbard S.S."/>
            <person name="Banfield J.F."/>
        </authorList>
    </citation>
    <scope>NUCLEOTIDE SEQUENCE [LARGE SCALE GENOMIC DNA]</scope>
</reference>
<protein>
    <submittedName>
        <fullName evidence="1">Uncharacterized protein</fullName>
    </submittedName>
</protein>